<dbReference type="InterPro" id="IPR036638">
    <property type="entry name" value="HLH_DNA-bd_sf"/>
</dbReference>
<dbReference type="AlphaFoldDB" id="A0ABD2ZPC0"/>
<keyword evidence="3" id="KW-0804">Transcription</keyword>
<dbReference type="InterPro" id="IPR051358">
    <property type="entry name" value="TF_AMS/ICE1/BHLH6-like"/>
</dbReference>
<dbReference type="InterPro" id="IPR054502">
    <property type="entry name" value="bHLH-TF_ACT-like_plant"/>
</dbReference>
<reference evidence="7 8" key="1">
    <citation type="submission" date="2024-11" db="EMBL/GenBank/DDBJ databases">
        <title>A near-complete genome assembly of Cinchona calisaya.</title>
        <authorList>
            <person name="Lian D.C."/>
            <person name="Zhao X.W."/>
            <person name="Wei L."/>
        </authorList>
    </citation>
    <scope>NUCLEOTIDE SEQUENCE [LARGE SCALE GENOMIC DNA]</scope>
    <source>
        <tissue evidence="7">Nenye</tissue>
    </source>
</reference>
<evidence type="ECO:0000256" key="5">
    <source>
        <dbReference type="SAM" id="Coils"/>
    </source>
</evidence>
<comment type="caution">
    <text evidence="7">The sequence shown here is derived from an EMBL/GenBank/DDBJ whole genome shotgun (WGS) entry which is preliminary data.</text>
</comment>
<keyword evidence="5" id="KW-0175">Coiled coil</keyword>
<evidence type="ECO:0000256" key="2">
    <source>
        <dbReference type="ARBA" id="ARBA00023015"/>
    </source>
</evidence>
<comment type="subcellular location">
    <subcellularLocation>
        <location evidence="1">Nucleus</location>
    </subcellularLocation>
</comment>
<sequence length="161" mass="17971">MVPRGHNKKPNLHEKLQLLRSVTNSHAMNKTSILVDASNYIEELKQKVERLKQDISSARNSSSDHQSSSWPKITVKTLEKGILVNVYSGKSCPGLLVSILEAFEDLGLNVLDARVSCADSFHLQAVGENEDNEEITINPQVVKEAVSEAIKNWEESFNNEE</sequence>
<evidence type="ECO:0000256" key="1">
    <source>
        <dbReference type="ARBA" id="ARBA00004123"/>
    </source>
</evidence>
<evidence type="ECO:0000256" key="4">
    <source>
        <dbReference type="ARBA" id="ARBA00023242"/>
    </source>
</evidence>
<dbReference type="CDD" id="cd04873">
    <property type="entry name" value="ACT_UUR-ACR-like"/>
    <property type="match status" value="1"/>
</dbReference>
<dbReference type="Proteomes" id="UP001630127">
    <property type="component" value="Unassembled WGS sequence"/>
</dbReference>
<keyword evidence="8" id="KW-1185">Reference proteome</keyword>
<evidence type="ECO:0000313" key="8">
    <source>
        <dbReference type="Proteomes" id="UP001630127"/>
    </source>
</evidence>
<organism evidence="7 8">
    <name type="scientific">Cinchona calisaya</name>
    <dbReference type="NCBI Taxonomy" id="153742"/>
    <lineage>
        <taxon>Eukaryota</taxon>
        <taxon>Viridiplantae</taxon>
        <taxon>Streptophyta</taxon>
        <taxon>Embryophyta</taxon>
        <taxon>Tracheophyta</taxon>
        <taxon>Spermatophyta</taxon>
        <taxon>Magnoliopsida</taxon>
        <taxon>eudicotyledons</taxon>
        <taxon>Gunneridae</taxon>
        <taxon>Pentapetalae</taxon>
        <taxon>asterids</taxon>
        <taxon>lamiids</taxon>
        <taxon>Gentianales</taxon>
        <taxon>Rubiaceae</taxon>
        <taxon>Cinchonoideae</taxon>
        <taxon>Cinchoneae</taxon>
        <taxon>Cinchona</taxon>
    </lineage>
</organism>
<feature type="domain" description="Plant bHLH transcription factor ACT-like" evidence="6">
    <location>
        <begin position="73"/>
        <end position="151"/>
    </location>
</feature>
<gene>
    <name evidence="7" type="ORF">ACH5RR_019434</name>
</gene>
<accession>A0ABD2ZPC0</accession>
<name>A0ABD2ZPC0_9GENT</name>
<protein>
    <recommendedName>
        <fullName evidence="6">Plant bHLH transcription factor ACT-like domain-containing protein</fullName>
    </recommendedName>
</protein>
<dbReference type="GO" id="GO:0080090">
    <property type="term" value="P:regulation of primary metabolic process"/>
    <property type="evidence" value="ECO:0007669"/>
    <property type="project" value="UniProtKB-ARBA"/>
</dbReference>
<dbReference type="EMBL" id="JBJUIK010000008">
    <property type="protein sequence ID" value="KAL3521285.1"/>
    <property type="molecule type" value="Genomic_DNA"/>
</dbReference>
<dbReference type="SUPFAM" id="SSF47459">
    <property type="entry name" value="HLH, helix-loop-helix DNA-binding domain"/>
    <property type="match status" value="1"/>
</dbReference>
<evidence type="ECO:0000256" key="3">
    <source>
        <dbReference type="ARBA" id="ARBA00023163"/>
    </source>
</evidence>
<dbReference type="PANTHER" id="PTHR31945:SF5">
    <property type="entry name" value="TRANSCRIPTION FACTOR SCREAM-LIKE PROTEIN"/>
    <property type="match status" value="1"/>
</dbReference>
<keyword evidence="4" id="KW-0539">Nucleus</keyword>
<dbReference type="Pfam" id="PF22754">
    <property type="entry name" value="bHLH-TF_ACT-like_plant"/>
    <property type="match status" value="1"/>
</dbReference>
<keyword evidence="2" id="KW-0805">Transcription regulation</keyword>
<evidence type="ECO:0000259" key="6">
    <source>
        <dbReference type="Pfam" id="PF22754"/>
    </source>
</evidence>
<dbReference type="PANTHER" id="PTHR31945">
    <property type="entry name" value="TRANSCRIPTION FACTOR SCREAM2-RELATED"/>
    <property type="match status" value="1"/>
</dbReference>
<dbReference type="Gene3D" id="4.10.280.10">
    <property type="entry name" value="Helix-loop-helix DNA-binding domain"/>
    <property type="match status" value="1"/>
</dbReference>
<feature type="coiled-coil region" evidence="5">
    <location>
        <begin position="34"/>
        <end position="61"/>
    </location>
</feature>
<evidence type="ECO:0000313" key="7">
    <source>
        <dbReference type="EMBL" id="KAL3521285.1"/>
    </source>
</evidence>
<dbReference type="GO" id="GO:0005634">
    <property type="term" value="C:nucleus"/>
    <property type="evidence" value="ECO:0007669"/>
    <property type="project" value="UniProtKB-SubCell"/>
</dbReference>
<proteinExistence type="predicted"/>